<dbReference type="EMBL" id="KZ453894">
    <property type="protein sequence ID" value="PKA46821.1"/>
    <property type="molecule type" value="Genomic_DNA"/>
</dbReference>
<feature type="compositionally biased region" description="Polar residues" evidence="4">
    <location>
        <begin position="41"/>
        <end position="51"/>
    </location>
</feature>
<evidence type="ECO:0000256" key="3">
    <source>
        <dbReference type="ARBA" id="ARBA00024378"/>
    </source>
</evidence>
<accession>A0A2H9ZU48</accession>
<protein>
    <submittedName>
        <fullName evidence="6">Protein IQ-domain 14</fullName>
    </submittedName>
</protein>
<reference evidence="6 7" key="1">
    <citation type="journal article" date="2017" name="Nature">
        <title>The Apostasia genome and the evolution of orchids.</title>
        <authorList>
            <person name="Zhang G.Q."/>
            <person name="Liu K.W."/>
            <person name="Li Z."/>
            <person name="Lohaus R."/>
            <person name="Hsiao Y.Y."/>
            <person name="Niu S.C."/>
            <person name="Wang J.Y."/>
            <person name="Lin Y.C."/>
            <person name="Xu Q."/>
            <person name="Chen L.J."/>
            <person name="Yoshida K."/>
            <person name="Fujiwara S."/>
            <person name="Wang Z.W."/>
            <person name="Zhang Y.Q."/>
            <person name="Mitsuda N."/>
            <person name="Wang M."/>
            <person name="Liu G.H."/>
            <person name="Pecoraro L."/>
            <person name="Huang H.X."/>
            <person name="Xiao X.J."/>
            <person name="Lin M."/>
            <person name="Wu X.Y."/>
            <person name="Wu W.L."/>
            <person name="Chen Y.Y."/>
            <person name="Chang S.B."/>
            <person name="Sakamoto S."/>
            <person name="Ohme-Takagi M."/>
            <person name="Yagi M."/>
            <person name="Zeng S.J."/>
            <person name="Shen C.Y."/>
            <person name="Yeh C.M."/>
            <person name="Luo Y.B."/>
            <person name="Tsai W.C."/>
            <person name="Van de Peer Y."/>
            <person name="Liu Z.J."/>
        </authorList>
    </citation>
    <scope>NUCLEOTIDE SEQUENCE [LARGE SCALE GENOMIC DNA]</scope>
    <source>
        <strain evidence="7">cv. Shenzhen</strain>
        <tissue evidence="6">Stem</tissue>
    </source>
</reference>
<name>A0A2H9ZU48_9ASPA</name>
<evidence type="ECO:0000256" key="2">
    <source>
        <dbReference type="ARBA" id="ARBA00024341"/>
    </source>
</evidence>
<feature type="compositionally biased region" description="Polar residues" evidence="4">
    <location>
        <begin position="348"/>
        <end position="357"/>
    </location>
</feature>
<dbReference type="CDD" id="cd23767">
    <property type="entry name" value="IQCD"/>
    <property type="match status" value="1"/>
</dbReference>
<evidence type="ECO:0000313" key="7">
    <source>
        <dbReference type="Proteomes" id="UP000236161"/>
    </source>
</evidence>
<evidence type="ECO:0000313" key="6">
    <source>
        <dbReference type="EMBL" id="PKA46821.1"/>
    </source>
</evidence>
<feature type="region of interest" description="Disordered" evidence="4">
    <location>
        <begin position="348"/>
        <end position="367"/>
    </location>
</feature>
<sequence>MGRATRWLKSLLGGKKESRERKDSLDNRREKKRWSFKSGRDSFQQIPATKQQDSDDWLRSLYSETEKQQSKHAIAVAAATAAAADAAVAAAQAAMAVVRLTSQGRGVMLAGGHERLAAVKIQTVFRGYLAKKALRALKALVKLQALVRGYLIRKQAANTLHSMQALIRAQATVRAQRSRALLSREHKPRKSLERFEEIGSEQTGSLHSRRLSANLDRTSSGFDRSPKIVEMDTCRPKSRSARRTVSPTIETSDETPHPSISSSPLRCLFSSRISIPDCRQFSDLEWSFPVDKCRYSSTTHSTPRCVNTAGGGPPTPAKSICGTNDGVVRQFLNSNNCPSYMASTESFEAKVRSQSAPKQRPEPPVSRKRLPLAELVIEQSRASLSSVGMQKTQEAFNFKSAVVGRIDRSLQLNREAERDFYLQNKW</sequence>
<feature type="compositionally biased region" description="Basic and acidic residues" evidence="4">
    <location>
        <begin position="14"/>
        <end position="29"/>
    </location>
</feature>
<comment type="similarity">
    <text evidence="2">Belongs to the IQD family.</text>
</comment>
<dbReference type="PANTHER" id="PTHR32295">
    <property type="entry name" value="IQ-DOMAIN 5-RELATED"/>
    <property type="match status" value="1"/>
</dbReference>
<feature type="compositionally biased region" description="Basic and acidic residues" evidence="4">
    <location>
        <begin position="186"/>
        <end position="197"/>
    </location>
</feature>
<dbReference type="OrthoDB" id="1704267at2759"/>
<feature type="region of interest" description="Disordered" evidence="4">
    <location>
        <begin position="232"/>
        <end position="263"/>
    </location>
</feature>
<gene>
    <name evidence="6" type="primary">IQD14</name>
    <name evidence="6" type="ORF">AXF42_Ash015715</name>
</gene>
<dbReference type="PANTHER" id="PTHR32295:SF290">
    <property type="entry name" value="OS01G0190500 PROTEIN"/>
    <property type="match status" value="1"/>
</dbReference>
<dbReference type="InterPro" id="IPR000048">
    <property type="entry name" value="IQ_motif_EF-hand-BS"/>
</dbReference>
<dbReference type="GO" id="GO:0005516">
    <property type="term" value="F:calmodulin binding"/>
    <property type="evidence" value="ECO:0007669"/>
    <property type="project" value="UniProtKB-KW"/>
</dbReference>
<comment type="subunit">
    <text evidence="3">Binds to multiple calmodulin (CaM) in the presence of Ca(2+) and CaM-like proteins.</text>
</comment>
<evidence type="ECO:0000256" key="4">
    <source>
        <dbReference type="SAM" id="MobiDB-lite"/>
    </source>
</evidence>
<dbReference type="SMART" id="SM00015">
    <property type="entry name" value="IQ"/>
    <property type="match status" value="2"/>
</dbReference>
<dbReference type="Gene3D" id="1.20.5.190">
    <property type="match status" value="1"/>
</dbReference>
<dbReference type="Pfam" id="PF13178">
    <property type="entry name" value="DUF4005"/>
    <property type="match status" value="1"/>
</dbReference>
<feature type="region of interest" description="Disordered" evidence="4">
    <location>
        <begin position="186"/>
        <end position="211"/>
    </location>
</feature>
<evidence type="ECO:0000256" key="1">
    <source>
        <dbReference type="ARBA" id="ARBA00022860"/>
    </source>
</evidence>
<dbReference type="AlphaFoldDB" id="A0A2H9ZU48"/>
<proteinExistence type="inferred from homology"/>
<feature type="domain" description="DUF4005" evidence="5">
    <location>
        <begin position="297"/>
        <end position="385"/>
    </location>
</feature>
<evidence type="ECO:0000259" key="5">
    <source>
        <dbReference type="Pfam" id="PF13178"/>
    </source>
</evidence>
<dbReference type="Proteomes" id="UP000236161">
    <property type="component" value="Unassembled WGS sequence"/>
</dbReference>
<dbReference type="Pfam" id="PF00612">
    <property type="entry name" value="IQ"/>
    <property type="match status" value="2"/>
</dbReference>
<organism evidence="6 7">
    <name type="scientific">Apostasia shenzhenica</name>
    <dbReference type="NCBI Taxonomy" id="1088818"/>
    <lineage>
        <taxon>Eukaryota</taxon>
        <taxon>Viridiplantae</taxon>
        <taxon>Streptophyta</taxon>
        <taxon>Embryophyta</taxon>
        <taxon>Tracheophyta</taxon>
        <taxon>Spermatophyta</taxon>
        <taxon>Magnoliopsida</taxon>
        <taxon>Liliopsida</taxon>
        <taxon>Asparagales</taxon>
        <taxon>Orchidaceae</taxon>
        <taxon>Apostasioideae</taxon>
        <taxon>Apostasia</taxon>
    </lineage>
</organism>
<dbReference type="STRING" id="1088818.A0A2H9ZU48"/>
<keyword evidence="7" id="KW-1185">Reference proteome</keyword>
<dbReference type="InterPro" id="IPR025064">
    <property type="entry name" value="DUF4005"/>
</dbReference>
<dbReference type="PROSITE" id="PS50096">
    <property type="entry name" value="IQ"/>
    <property type="match status" value="2"/>
</dbReference>
<feature type="region of interest" description="Disordered" evidence="4">
    <location>
        <begin position="1"/>
        <end position="54"/>
    </location>
</feature>
<keyword evidence="1" id="KW-0112">Calmodulin-binding</keyword>